<keyword evidence="6" id="KW-0472">Membrane</keyword>
<dbReference type="InterPro" id="IPR050449">
    <property type="entry name" value="Ephrin_rcpt_TKs"/>
</dbReference>
<dbReference type="CDD" id="cd00063">
    <property type="entry name" value="FN3"/>
    <property type="match status" value="1"/>
</dbReference>
<organism evidence="9 10">
    <name type="scientific">Characodon lateralis</name>
    <dbReference type="NCBI Taxonomy" id="208331"/>
    <lineage>
        <taxon>Eukaryota</taxon>
        <taxon>Metazoa</taxon>
        <taxon>Chordata</taxon>
        <taxon>Craniata</taxon>
        <taxon>Vertebrata</taxon>
        <taxon>Euteleostomi</taxon>
        <taxon>Actinopterygii</taxon>
        <taxon>Neopterygii</taxon>
        <taxon>Teleostei</taxon>
        <taxon>Neoteleostei</taxon>
        <taxon>Acanthomorphata</taxon>
        <taxon>Ovalentaria</taxon>
        <taxon>Atherinomorphae</taxon>
        <taxon>Cyprinodontiformes</taxon>
        <taxon>Goodeidae</taxon>
        <taxon>Characodon</taxon>
    </lineage>
</organism>
<feature type="domain" description="Fibronectin type-III" evidence="8">
    <location>
        <begin position="1"/>
        <end position="112"/>
    </location>
</feature>
<evidence type="ECO:0000313" key="9">
    <source>
        <dbReference type="EMBL" id="MED6268200.1"/>
    </source>
</evidence>
<keyword evidence="2" id="KW-0812">Transmembrane</keyword>
<dbReference type="PANTHER" id="PTHR46877">
    <property type="entry name" value="EPH RECEPTOR A5"/>
    <property type="match status" value="1"/>
</dbReference>
<comment type="subcellular location">
    <subcellularLocation>
        <location evidence="1">Membrane</location>
        <topology evidence="1">Single-pass membrane protein</topology>
    </subcellularLocation>
</comment>
<reference evidence="9 10" key="1">
    <citation type="submission" date="2021-06" db="EMBL/GenBank/DDBJ databases">
        <authorList>
            <person name="Palmer J.M."/>
        </authorList>
    </citation>
    <scope>NUCLEOTIDE SEQUENCE [LARGE SCALE GENOMIC DNA]</scope>
    <source>
        <strain evidence="9 10">CL_MEX2019</strain>
        <tissue evidence="9">Muscle</tissue>
    </source>
</reference>
<name>A0ABU7D259_9TELE</name>
<dbReference type="InterPro" id="IPR003961">
    <property type="entry name" value="FN3_dom"/>
</dbReference>
<evidence type="ECO:0000313" key="10">
    <source>
        <dbReference type="Proteomes" id="UP001352852"/>
    </source>
</evidence>
<dbReference type="Gene3D" id="2.60.40.10">
    <property type="entry name" value="Immunoglobulins"/>
    <property type="match status" value="2"/>
</dbReference>
<protein>
    <submittedName>
        <fullName evidence="9">Ephrin type-B receptor 1</fullName>
    </submittedName>
</protein>
<evidence type="ECO:0000256" key="5">
    <source>
        <dbReference type="ARBA" id="ARBA00022989"/>
    </source>
</evidence>
<evidence type="ECO:0000259" key="8">
    <source>
        <dbReference type="PROSITE" id="PS50853"/>
    </source>
</evidence>
<comment type="caution">
    <text evidence="9">The sequence shown here is derived from an EMBL/GenBank/DDBJ whole genome shotgun (WGS) entry which is preliminary data.</text>
</comment>
<keyword evidence="10" id="KW-1185">Reference proteome</keyword>
<evidence type="ECO:0000256" key="2">
    <source>
        <dbReference type="ARBA" id="ARBA00022692"/>
    </source>
</evidence>
<dbReference type="EMBL" id="JAHUTJ010010052">
    <property type="protein sequence ID" value="MED6268200.1"/>
    <property type="molecule type" value="Genomic_DNA"/>
</dbReference>
<proteinExistence type="predicted"/>
<keyword evidence="4" id="KW-0067">ATP-binding</keyword>
<evidence type="ECO:0000256" key="1">
    <source>
        <dbReference type="ARBA" id="ARBA00004167"/>
    </source>
</evidence>
<keyword evidence="5" id="KW-1133">Transmembrane helix</keyword>
<dbReference type="PROSITE" id="PS50853">
    <property type="entry name" value="FN3"/>
    <property type="match status" value="2"/>
</dbReference>
<dbReference type="InterPro" id="IPR036116">
    <property type="entry name" value="FN3_sf"/>
</dbReference>
<dbReference type="PANTHER" id="PTHR46877:SF17">
    <property type="entry name" value="EPHRIN TYPE-B RECEPTOR 1"/>
    <property type="match status" value="1"/>
</dbReference>
<accession>A0ABU7D259</accession>
<evidence type="ECO:0000256" key="4">
    <source>
        <dbReference type="ARBA" id="ARBA00022840"/>
    </source>
</evidence>
<dbReference type="Proteomes" id="UP001352852">
    <property type="component" value="Unassembled WGS sequence"/>
</dbReference>
<dbReference type="SUPFAM" id="SSF49265">
    <property type="entry name" value="Fibronectin type III"/>
    <property type="match status" value="1"/>
</dbReference>
<dbReference type="Pfam" id="PF00041">
    <property type="entry name" value="fn3"/>
    <property type="match status" value="1"/>
</dbReference>
<feature type="non-terminal residue" evidence="9">
    <location>
        <position position="1"/>
    </location>
</feature>
<gene>
    <name evidence="9" type="primary">EPHB1_4</name>
    <name evidence="9" type="ORF">CHARACLAT_020005</name>
</gene>
<dbReference type="InterPro" id="IPR013783">
    <property type="entry name" value="Ig-like_fold"/>
</dbReference>
<evidence type="ECO:0000256" key="6">
    <source>
        <dbReference type="ARBA" id="ARBA00023136"/>
    </source>
</evidence>
<evidence type="ECO:0000256" key="3">
    <source>
        <dbReference type="ARBA" id="ARBA00022741"/>
    </source>
</evidence>
<feature type="domain" description="Fibronectin type-III" evidence="8">
    <location>
        <begin position="113"/>
        <end position="174"/>
    </location>
</feature>
<keyword evidence="7 9" id="KW-0675">Receptor</keyword>
<sequence>VPSAPRNVVSVVNQTSVILEWHSPRDTGHREDLSYNVVCRRCHSNERRACQPCDDSVVFAPGKEMLKGTMVEISKLRAHTSYTIDIQAVNGVSNKSPYPAQQLSINITTNQAAPSEVPIMHQVSSTSRSFSLSWPPPEQPNGIILDYEIRYYDKLCVIFFEIDLTLVQKNTQNY</sequence>
<keyword evidence="3" id="KW-0547">Nucleotide-binding</keyword>
<dbReference type="SMART" id="SM00060">
    <property type="entry name" value="FN3"/>
    <property type="match status" value="1"/>
</dbReference>
<evidence type="ECO:0000256" key="7">
    <source>
        <dbReference type="ARBA" id="ARBA00023170"/>
    </source>
</evidence>